<reference evidence="2" key="1">
    <citation type="submission" date="2011-09" db="EMBL/GenBank/DDBJ databases">
        <title>The permanent draft genome of Mucilaginibacter paludis DSM 18603.</title>
        <authorList>
            <consortium name="US DOE Joint Genome Institute (JGI-PGF)"/>
            <person name="Lucas S."/>
            <person name="Han J."/>
            <person name="Lapidus A."/>
            <person name="Bruce D."/>
            <person name="Goodwin L."/>
            <person name="Pitluck S."/>
            <person name="Peters L."/>
            <person name="Kyrpides N."/>
            <person name="Mavromatis K."/>
            <person name="Ivanova N."/>
            <person name="Mikhailova N."/>
            <person name="Held B."/>
            <person name="Detter J.C."/>
            <person name="Tapia R."/>
            <person name="Han C."/>
            <person name="Land M."/>
            <person name="Hauser L."/>
            <person name="Markowitz V."/>
            <person name="Cheng J.-F."/>
            <person name="Hugenholtz P."/>
            <person name="Woyke T."/>
            <person name="Wu D."/>
            <person name="Tindall B."/>
            <person name="Brambilla E."/>
            <person name="Klenk H.-P."/>
            <person name="Eisen J.A."/>
        </authorList>
    </citation>
    <scope>NUCLEOTIDE SEQUENCE [LARGE SCALE GENOMIC DNA]</scope>
    <source>
        <strain evidence="2">DSM 18603</strain>
    </source>
</reference>
<dbReference type="OrthoDB" id="6372253at2"/>
<dbReference type="STRING" id="714943.Mucpa_2895"/>
<feature type="compositionally biased region" description="Basic and acidic residues" evidence="1">
    <location>
        <begin position="353"/>
        <end position="367"/>
    </location>
</feature>
<accession>H1YAG1</accession>
<dbReference type="HOGENOM" id="CLU_737334_0_0_10"/>
<protein>
    <submittedName>
        <fullName evidence="2">Uncharacterized protein</fullName>
    </submittedName>
</protein>
<dbReference type="AlphaFoldDB" id="H1YAG1"/>
<gene>
    <name evidence="2" type="ORF">Mucpa_2895</name>
</gene>
<dbReference type="EMBL" id="CM001403">
    <property type="protein sequence ID" value="EHQ27004.1"/>
    <property type="molecule type" value="Genomic_DNA"/>
</dbReference>
<keyword evidence="3" id="KW-1185">Reference proteome</keyword>
<dbReference type="RefSeq" id="WP_008507265.1">
    <property type="nucleotide sequence ID" value="NZ_CM001403.1"/>
</dbReference>
<evidence type="ECO:0000256" key="1">
    <source>
        <dbReference type="SAM" id="MobiDB-lite"/>
    </source>
</evidence>
<sequence>MKENINDRIEAGMQDWRKTEQRSIKIFGPGVVNNVVLMKEKLKHFDYLLGTHKNLNFTEKISRDILKAERNILEKKLYPKQSLLMRFVRRFVRRRAIQQQFGVKEKIATPVLSQPVKVTQPAIKRKPNLEFDLIKNGLGAAIPLIRENVQYGLPRFQEAVLVPINEREQMRFILNFSRDVFGEYTWFYKASLKNKDEPGVVKSVAFTPEQSRGLTTQQAYHLLCGRSVLSDALTLKERENVQNNTAILKLDFNDTDETGNYRMKMFDSHYAYNDLKTVIERLPIKDGHNYSVTNKIHTALVNGSREPVTLLVAGKEKKVFLESDVQNKSIKIFDEKLKQITWQNAVEGKVVDMKTDRKEKQGHEKSTKKGLHVSA</sequence>
<dbReference type="Proteomes" id="UP000002774">
    <property type="component" value="Chromosome"/>
</dbReference>
<feature type="region of interest" description="Disordered" evidence="1">
    <location>
        <begin position="353"/>
        <end position="375"/>
    </location>
</feature>
<organism evidence="2 3">
    <name type="scientific">Mucilaginibacter paludis DSM 18603</name>
    <dbReference type="NCBI Taxonomy" id="714943"/>
    <lineage>
        <taxon>Bacteria</taxon>
        <taxon>Pseudomonadati</taxon>
        <taxon>Bacteroidota</taxon>
        <taxon>Sphingobacteriia</taxon>
        <taxon>Sphingobacteriales</taxon>
        <taxon>Sphingobacteriaceae</taxon>
        <taxon>Mucilaginibacter</taxon>
    </lineage>
</organism>
<name>H1YAG1_9SPHI</name>
<dbReference type="eggNOG" id="ENOG50338E6">
    <property type="taxonomic scope" value="Bacteria"/>
</dbReference>
<evidence type="ECO:0000313" key="3">
    <source>
        <dbReference type="Proteomes" id="UP000002774"/>
    </source>
</evidence>
<evidence type="ECO:0000313" key="2">
    <source>
        <dbReference type="EMBL" id="EHQ27004.1"/>
    </source>
</evidence>
<proteinExistence type="predicted"/>